<keyword evidence="18" id="KW-0137">Centromere</keyword>
<evidence type="ECO:0000313" key="25">
    <source>
        <dbReference type="Proteomes" id="UP000053095"/>
    </source>
</evidence>
<dbReference type="Proteomes" id="UP000053095">
    <property type="component" value="Unassembled WGS sequence"/>
</dbReference>
<comment type="similarity">
    <text evidence="5">Belongs to the NUF2 family.</text>
</comment>
<feature type="region of interest" description="Disordered" evidence="21">
    <location>
        <begin position="800"/>
        <end position="822"/>
    </location>
</feature>
<dbReference type="GO" id="GO:0051301">
    <property type="term" value="P:cell division"/>
    <property type="evidence" value="ECO:0007669"/>
    <property type="project" value="UniProtKB-KW"/>
</dbReference>
<evidence type="ECO:0000313" key="24">
    <source>
        <dbReference type="EMBL" id="GAM34468.1"/>
    </source>
</evidence>
<keyword evidence="11" id="KW-0498">Mitosis</keyword>
<evidence type="ECO:0000256" key="9">
    <source>
        <dbReference type="ARBA" id="ARBA00022454"/>
    </source>
</evidence>
<evidence type="ECO:0000256" key="8">
    <source>
        <dbReference type="ARBA" id="ARBA00022448"/>
    </source>
</evidence>
<dbReference type="SUPFAM" id="SSF48371">
    <property type="entry name" value="ARM repeat"/>
    <property type="match status" value="1"/>
</dbReference>
<keyword evidence="16" id="KW-0539">Nucleus</keyword>
<dbReference type="PANTHER" id="PTHR11134">
    <property type="entry name" value="ADAPTOR COMPLEX SUBUNIT BETA FAMILY MEMBER"/>
    <property type="match status" value="1"/>
</dbReference>
<keyword evidence="14 20" id="KW-0175">Coiled coil</keyword>
<dbReference type="InterPro" id="IPR005549">
    <property type="entry name" value="Kinetochore_Nuf2_N"/>
</dbReference>
<evidence type="ECO:0000256" key="2">
    <source>
        <dbReference type="ARBA" id="ARBA00004123"/>
    </source>
</evidence>
<evidence type="ECO:0000256" key="15">
    <source>
        <dbReference type="ARBA" id="ARBA00023136"/>
    </source>
</evidence>
<dbReference type="Gene3D" id="1.25.10.10">
    <property type="entry name" value="Leucine-rich Repeat Variant"/>
    <property type="match status" value="1"/>
</dbReference>
<feature type="domain" description="Clathrin/coatomer adaptor adaptin-like N-terminal" evidence="22">
    <location>
        <begin position="286"/>
        <end position="889"/>
    </location>
</feature>
<keyword evidence="10" id="KW-0132">Cell division</keyword>
<evidence type="ECO:0000256" key="7">
    <source>
        <dbReference type="ARBA" id="ARBA00017594"/>
    </source>
</evidence>
<feature type="domain" description="Kinetochore protein Nuf2 N-terminal" evidence="23">
    <location>
        <begin position="31"/>
        <end position="171"/>
    </location>
</feature>
<dbReference type="GO" id="GO:0030117">
    <property type="term" value="C:membrane coat"/>
    <property type="evidence" value="ECO:0007669"/>
    <property type="project" value="InterPro"/>
</dbReference>
<feature type="coiled-coil region" evidence="20">
    <location>
        <begin position="163"/>
        <end position="211"/>
    </location>
</feature>
<evidence type="ECO:0000256" key="10">
    <source>
        <dbReference type="ARBA" id="ARBA00022618"/>
    </source>
</evidence>
<organism evidence="24 25">
    <name type="scientific">Talaromyces pinophilus</name>
    <name type="common">Penicillium pinophilum</name>
    <dbReference type="NCBI Taxonomy" id="128442"/>
    <lineage>
        <taxon>Eukaryota</taxon>
        <taxon>Fungi</taxon>
        <taxon>Dikarya</taxon>
        <taxon>Ascomycota</taxon>
        <taxon>Pezizomycotina</taxon>
        <taxon>Eurotiomycetes</taxon>
        <taxon>Eurotiomycetidae</taxon>
        <taxon>Eurotiales</taxon>
        <taxon>Trichocomaceae</taxon>
        <taxon>Talaromyces</taxon>
        <taxon>Talaromyces sect. Talaromyces</taxon>
    </lineage>
</organism>
<dbReference type="GO" id="GO:0006886">
    <property type="term" value="P:intracellular protein transport"/>
    <property type="evidence" value="ECO:0007669"/>
    <property type="project" value="InterPro"/>
</dbReference>
<evidence type="ECO:0000256" key="12">
    <source>
        <dbReference type="ARBA" id="ARBA00022838"/>
    </source>
</evidence>
<keyword evidence="12" id="KW-0995">Kinetochore</keyword>
<feature type="compositionally biased region" description="Polar residues" evidence="21">
    <location>
        <begin position="963"/>
        <end position="975"/>
    </location>
</feature>
<name>A0A6V8GZI7_TALPI</name>
<evidence type="ECO:0000259" key="23">
    <source>
        <dbReference type="Pfam" id="PF03800"/>
    </source>
</evidence>
<sequence length="1082" mass="121225">MAYNHRASQQFYGSQQQQQQGRGRKKEDDSDALMRLPDKEIAGCINDIGVPFTAADLLKPNPQQIQMVLEWFAELLMNTTRETIDPAMRAAAQDICGDYPDIVPNETRNLMGFFLNLRRLMIECGVNDFTFSDLTRPTHDRLVKIFSYLINFVRFRESQTAVIDEHFNKAERTKARIETLYAENQEIEERVNEMRANQKALEAQVKEKTARNDALIGVLLALNRNQEKIAEELERNHTTSEVRSYGPLQLPLATMETVSRISSMLEAAQSAGSSRSLRSLETSRTPSSAQIKKLLDSRNDREILDGLRKVISLMYQSDKCLQYFSAVVKNAASSNVEVKKLVYIYLLHHAEAEPDLALLSINAIQKSLTDTNPQVRVMALRTMSGIRVPVISQIVSLAIKRGVGDMSPHVRRAAALAIPKCYRLDPNTIPQLSEYLFTLLGDNQYFVVGPAVSAFLDVCPDRLDLIHKHYRSLVRKLVDMDEWSQLATLRLLTIYARKCFPRKTQKVKKNEVKDFYDDGNDGSHEATNGDTDEEIPVLDPDLELFLRACKPLLQSRTSAIIVSIVRCYLYLGTQEYLESAIGPLVALVRCPQDIQYVALYNIVAVAFQAPKLFVKYASHFLVRAVDPPHIWRLKLEVLTILFPHLGMHYRGIILSELEHFSQGTDPDLVRESVRAIGRCAQTDSKTSSYCLRLLLSRISSIDDNVVSESLTIIRHLIQQNPDAHKQTIVRLASYLETTSNSGARASIIWLVGEYAAADLGNSIAPDLLRILAKGFTEETEEVKQQIVLLAAKVYLHHLLQNPPSEKSPQPEKNDQIQTDSQNDTAWAAGETQNGYENSANATETEQQGELSGDDRITLLWRYILLLTRYDTSYDLRDRARMYRGLLSDPKNTQMASLLLLAPKSVPHAPSPSETRRDLLVGTSTLVVGPDSGPLGLAGYEPLPDWVPAGQEPDRSLREDGLTVESTVTRDSSGLTAGQRLDKALQEHETSAAASGAARKARVGAAAGSSMGNKSLNDWLDEEEEEEEEEEETSEEESGSTEYETDSEEEGTDSDEEEDEDEDDEEGEESDSEAAQKRGLLNR</sequence>
<dbReference type="Pfam" id="PF03800">
    <property type="entry name" value="Nuf2"/>
    <property type="match status" value="1"/>
</dbReference>
<evidence type="ECO:0000256" key="11">
    <source>
        <dbReference type="ARBA" id="ARBA00022776"/>
    </source>
</evidence>
<dbReference type="InterPro" id="IPR038275">
    <property type="entry name" value="Nuf2_N_sf"/>
</dbReference>
<evidence type="ECO:0000256" key="3">
    <source>
        <dbReference type="ARBA" id="ARBA00004308"/>
    </source>
</evidence>
<proteinExistence type="inferred from homology"/>
<dbReference type="InterPro" id="IPR002553">
    <property type="entry name" value="Clathrin/coatomer_adapt-like_N"/>
</dbReference>
<dbReference type="InterPro" id="IPR016024">
    <property type="entry name" value="ARM-type_fold"/>
</dbReference>
<dbReference type="EMBL" id="DF933811">
    <property type="protein sequence ID" value="GAM34468.1"/>
    <property type="molecule type" value="Genomic_DNA"/>
</dbReference>
<evidence type="ECO:0000256" key="4">
    <source>
        <dbReference type="ARBA" id="ARBA00004629"/>
    </source>
</evidence>
<dbReference type="AlphaFoldDB" id="A0A6V8GZI7"/>
<evidence type="ECO:0000256" key="21">
    <source>
        <dbReference type="SAM" id="MobiDB-lite"/>
    </source>
</evidence>
<keyword evidence="13" id="KW-0653">Protein transport</keyword>
<dbReference type="InterPro" id="IPR026739">
    <property type="entry name" value="AP_beta"/>
</dbReference>
<dbReference type="InterPro" id="IPR011989">
    <property type="entry name" value="ARM-like"/>
</dbReference>
<feature type="compositionally biased region" description="Acidic residues" evidence="21">
    <location>
        <begin position="1018"/>
        <end position="1071"/>
    </location>
</feature>
<keyword evidence="17" id="KW-0131">Cell cycle</keyword>
<evidence type="ECO:0000256" key="14">
    <source>
        <dbReference type="ARBA" id="ARBA00023054"/>
    </source>
</evidence>
<keyword evidence="8" id="KW-0813">Transport</keyword>
<comment type="subcellular location">
    <subcellularLocation>
        <location evidence="4">Chromosome</location>
        <location evidence="4">Centromere</location>
        <location evidence="4">Kinetochore</location>
    </subcellularLocation>
    <subcellularLocation>
        <location evidence="3">Endomembrane system</location>
    </subcellularLocation>
    <subcellularLocation>
        <location evidence="2">Nucleus</location>
    </subcellularLocation>
</comment>
<dbReference type="FunFam" id="1.10.418.60:FF:000003">
    <property type="entry name" value="Probable kinetochore protein nuf2"/>
    <property type="match status" value="1"/>
</dbReference>
<accession>A0A6V8GZI7</accession>
<reference evidence="25" key="1">
    <citation type="journal article" date="2015" name="Genome Announc.">
        <title>Draft genome sequence of Talaromyces cellulolyticus strain Y-94, a source of lignocellulosic biomass-degrading enzymes.</title>
        <authorList>
            <person name="Fujii T."/>
            <person name="Koike H."/>
            <person name="Sawayama S."/>
            <person name="Yano S."/>
            <person name="Inoue H."/>
        </authorList>
    </citation>
    <scope>NUCLEOTIDE SEQUENCE [LARGE SCALE GENOMIC DNA]</scope>
    <source>
        <strain evidence="25">Y-94</strain>
    </source>
</reference>
<evidence type="ECO:0000256" key="13">
    <source>
        <dbReference type="ARBA" id="ARBA00022927"/>
    </source>
</evidence>
<keyword evidence="15" id="KW-0472">Membrane</keyword>
<keyword evidence="9" id="KW-0158">Chromosome</keyword>
<dbReference type="Pfam" id="PF01602">
    <property type="entry name" value="Adaptin_N"/>
    <property type="match status" value="1"/>
</dbReference>
<dbReference type="Gene3D" id="1.10.418.60">
    <property type="entry name" value="Ncd80 complex, Nuf2 subunit"/>
    <property type="match status" value="1"/>
</dbReference>
<feature type="region of interest" description="Disordered" evidence="21">
    <location>
        <begin position="1002"/>
        <end position="1082"/>
    </location>
</feature>
<evidence type="ECO:0000256" key="17">
    <source>
        <dbReference type="ARBA" id="ARBA00023306"/>
    </source>
</evidence>
<feature type="region of interest" description="Disordered" evidence="21">
    <location>
        <begin position="943"/>
        <end position="976"/>
    </location>
</feature>
<feature type="compositionally biased region" description="Low complexity" evidence="21">
    <location>
        <begin position="8"/>
        <end position="21"/>
    </location>
</feature>
<evidence type="ECO:0000256" key="5">
    <source>
        <dbReference type="ARBA" id="ARBA00005498"/>
    </source>
</evidence>
<evidence type="ECO:0000256" key="19">
    <source>
        <dbReference type="ARBA" id="ARBA00072418"/>
    </source>
</evidence>
<comment type="caution">
    <text evidence="24">The sequence shown here is derived from an EMBL/GenBank/DDBJ whole genome shotgun (WGS) entry which is preliminary data.</text>
</comment>
<evidence type="ECO:0000256" key="18">
    <source>
        <dbReference type="ARBA" id="ARBA00023328"/>
    </source>
</evidence>
<dbReference type="GO" id="GO:0012505">
    <property type="term" value="C:endomembrane system"/>
    <property type="evidence" value="ECO:0007669"/>
    <property type="project" value="UniProtKB-SubCell"/>
</dbReference>
<evidence type="ECO:0000256" key="20">
    <source>
        <dbReference type="SAM" id="Coils"/>
    </source>
</evidence>
<evidence type="ECO:0000259" key="22">
    <source>
        <dbReference type="Pfam" id="PF01602"/>
    </source>
</evidence>
<protein>
    <recommendedName>
        <fullName evidence="7">Probable kinetochore protein NUF2</fullName>
    </recommendedName>
    <alternativeName>
        <fullName evidence="19">Probable kinetochore protein nuf2</fullName>
    </alternativeName>
</protein>
<evidence type="ECO:0000256" key="6">
    <source>
        <dbReference type="ARBA" id="ARBA00006613"/>
    </source>
</evidence>
<keyword evidence="25" id="KW-1185">Reference proteome</keyword>
<dbReference type="GO" id="GO:0016192">
    <property type="term" value="P:vesicle-mediated transport"/>
    <property type="evidence" value="ECO:0007669"/>
    <property type="project" value="InterPro"/>
</dbReference>
<dbReference type="GO" id="GO:0031262">
    <property type="term" value="C:Ndc80 complex"/>
    <property type="evidence" value="ECO:0007669"/>
    <property type="project" value="InterPro"/>
</dbReference>
<comment type="similarity">
    <text evidence="6">Belongs to the adaptor complexes large subunit family.</text>
</comment>
<feature type="region of interest" description="Disordered" evidence="21">
    <location>
        <begin position="1"/>
        <end position="30"/>
    </location>
</feature>
<dbReference type="GO" id="GO:0005634">
    <property type="term" value="C:nucleus"/>
    <property type="evidence" value="ECO:0007669"/>
    <property type="project" value="UniProtKB-SubCell"/>
</dbReference>
<gene>
    <name evidence="24" type="ORF">TCE0_015r02068</name>
</gene>
<feature type="compositionally biased region" description="Basic and acidic residues" evidence="21">
    <location>
        <begin position="951"/>
        <end position="960"/>
    </location>
</feature>
<evidence type="ECO:0000256" key="16">
    <source>
        <dbReference type="ARBA" id="ARBA00023242"/>
    </source>
</evidence>
<evidence type="ECO:0000256" key="1">
    <source>
        <dbReference type="ARBA" id="ARBA00002772"/>
    </source>
</evidence>
<comment type="function">
    <text evidence="1">Acts as a component of the essential kinetochore-associated NDC80 complex, which is required for chromosome segregation and spindle checkpoint activity.</text>
</comment>